<comment type="subcellular location">
    <subcellularLocation>
        <location evidence="1">Membrane</location>
    </subcellularLocation>
</comment>
<keyword evidence="4 5" id="KW-0472">Membrane</keyword>
<feature type="transmembrane region" description="Helical" evidence="5">
    <location>
        <begin position="31"/>
        <end position="51"/>
    </location>
</feature>
<evidence type="ECO:0000313" key="7">
    <source>
        <dbReference type="Proteomes" id="UP000317800"/>
    </source>
</evidence>
<dbReference type="GO" id="GO:0016020">
    <property type="term" value="C:membrane"/>
    <property type="evidence" value="ECO:0007669"/>
    <property type="project" value="UniProtKB-SubCell"/>
</dbReference>
<protein>
    <submittedName>
        <fullName evidence="6">SPP1 like phage holin</fullName>
    </submittedName>
</protein>
<sequence length="105" mass="11587">MGKMDNQNKPIRTVVQSVEVPVEAPKMSAKLVAITIFYLIVIVNAVAVMFGVDFKINPDYDKIYEGVTALSTVIAIITAAYKNHNYTKEARIKAVAAKQVDTEIK</sequence>
<evidence type="ECO:0000256" key="3">
    <source>
        <dbReference type="ARBA" id="ARBA00022989"/>
    </source>
</evidence>
<reference evidence="6 7" key="1">
    <citation type="submission" date="2019-06" db="EMBL/GenBank/DDBJ databases">
        <authorList>
            <person name="Hertel R."/>
        </authorList>
    </citation>
    <scope>NUCLEOTIDE SEQUENCE [LARGE SCALE GENOMIC DNA]</scope>
</reference>
<evidence type="ECO:0000256" key="5">
    <source>
        <dbReference type="SAM" id="Phobius"/>
    </source>
</evidence>
<dbReference type="EMBL" id="MN043729">
    <property type="protein sequence ID" value="QDP42911.1"/>
    <property type="molecule type" value="Genomic_DNA"/>
</dbReference>
<accession>A0A516KMT7</accession>
<name>A0A516KMT7_9CAUD</name>
<evidence type="ECO:0000256" key="4">
    <source>
        <dbReference type="ARBA" id="ARBA00023136"/>
    </source>
</evidence>
<dbReference type="InterPro" id="IPR006479">
    <property type="entry name" value="Holin"/>
</dbReference>
<keyword evidence="2 5" id="KW-0812">Transmembrane</keyword>
<evidence type="ECO:0000313" key="6">
    <source>
        <dbReference type="EMBL" id="QDP42911.1"/>
    </source>
</evidence>
<evidence type="ECO:0000256" key="1">
    <source>
        <dbReference type="ARBA" id="ARBA00004370"/>
    </source>
</evidence>
<dbReference type="Proteomes" id="UP000317800">
    <property type="component" value="Segment"/>
</dbReference>
<feature type="transmembrane region" description="Helical" evidence="5">
    <location>
        <begin position="63"/>
        <end position="81"/>
    </location>
</feature>
<organism evidence="6 7">
    <name type="scientific">Bacillus phage vB_BmeM-Goe8</name>
    <dbReference type="NCBI Taxonomy" id="2593638"/>
    <lineage>
        <taxon>Viruses</taxon>
        <taxon>Duplodnaviria</taxon>
        <taxon>Heunggongvirae</taxon>
        <taxon>Uroviricota</taxon>
        <taxon>Caudoviricetes</taxon>
        <taxon>Herelleviridae</taxon>
        <taxon>Bastillevirinae</taxon>
        <taxon>Goettingenvirus</taxon>
        <taxon>Goettingenvirus goe8</taxon>
    </lineage>
</organism>
<keyword evidence="3 5" id="KW-1133">Transmembrane helix</keyword>
<keyword evidence="7" id="KW-1185">Reference proteome</keyword>
<dbReference type="Pfam" id="PF04688">
    <property type="entry name" value="Holin_SPP1"/>
    <property type="match status" value="1"/>
</dbReference>
<gene>
    <name evidence="6" type="ORF">Goe8_c01380</name>
</gene>
<evidence type="ECO:0000256" key="2">
    <source>
        <dbReference type="ARBA" id="ARBA00022692"/>
    </source>
</evidence>
<proteinExistence type="predicted"/>